<dbReference type="EMBL" id="JACHOA010000001">
    <property type="protein sequence ID" value="MBB4611782.1"/>
    <property type="molecule type" value="Genomic_DNA"/>
</dbReference>
<reference evidence="1 2" key="1">
    <citation type="submission" date="2020-08" db="EMBL/GenBank/DDBJ databases">
        <title>Genomic Encyclopedia of Type Strains, Phase IV (KMG-IV): sequencing the most valuable type-strain genomes for metagenomic binning, comparative biology and taxonomic classification.</title>
        <authorList>
            <person name="Goeker M."/>
        </authorList>
    </citation>
    <scope>NUCLEOTIDE SEQUENCE [LARGE SCALE GENOMIC DNA]</scope>
    <source>
        <strain evidence="1 2">DSM 17507</strain>
    </source>
</reference>
<dbReference type="Gene3D" id="3.40.50.1000">
    <property type="entry name" value="HAD superfamily/HAD-like"/>
    <property type="match status" value="1"/>
</dbReference>
<organism evidence="1 2">
    <name type="scientific">Novosphingobium taihuense</name>
    <dbReference type="NCBI Taxonomy" id="260085"/>
    <lineage>
        <taxon>Bacteria</taxon>
        <taxon>Pseudomonadati</taxon>
        <taxon>Pseudomonadota</taxon>
        <taxon>Alphaproteobacteria</taxon>
        <taxon>Sphingomonadales</taxon>
        <taxon>Sphingomonadaceae</taxon>
        <taxon>Novosphingobium</taxon>
    </lineage>
</organism>
<sequence length="210" mass="23361">MSSRPLIVSDCDEVLLHMVAPFRDWLGESQGVTFKMDNADFSKAMRYAKDGSLVPPEQIWSLLNKFFDTEMYRQQAIAGAVAGINAIGKDADVVILTNLNDHRRETRARQLADVGINARVFTNQGPKGPALKAILDEYNPSRALFIDDLPQHHDSVSQLTPDVIRLHLCGEPLLAPHIDCAHQAGHAHARIDDWEAALPWILEQIHGEDA</sequence>
<protein>
    <recommendedName>
        <fullName evidence="3">HAD family hydrolase</fullName>
    </recommendedName>
</protein>
<keyword evidence="2" id="KW-1185">Reference proteome</keyword>
<proteinExistence type="predicted"/>
<dbReference type="InterPro" id="IPR023214">
    <property type="entry name" value="HAD_sf"/>
</dbReference>
<dbReference type="SUPFAM" id="SSF56784">
    <property type="entry name" value="HAD-like"/>
    <property type="match status" value="1"/>
</dbReference>
<gene>
    <name evidence="1" type="ORF">GGR37_000028</name>
</gene>
<accession>A0A7W7A7T1</accession>
<comment type="caution">
    <text evidence="1">The sequence shown here is derived from an EMBL/GenBank/DDBJ whole genome shotgun (WGS) entry which is preliminary data.</text>
</comment>
<dbReference type="RefSeq" id="WP_144902933.1">
    <property type="nucleotide sequence ID" value="NZ_JACHOA010000001.1"/>
</dbReference>
<evidence type="ECO:0008006" key="3">
    <source>
        <dbReference type="Google" id="ProtNLM"/>
    </source>
</evidence>
<dbReference type="InterPro" id="IPR036412">
    <property type="entry name" value="HAD-like_sf"/>
</dbReference>
<evidence type="ECO:0000313" key="1">
    <source>
        <dbReference type="EMBL" id="MBB4611782.1"/>
    </source>
</evidence>
<name>A0A7W7A7T1_9SPHN</name>
<dbReference type="AlphaFoldDB" id="A0A7W7A7T1"/>
<dbReference type="Proteomes" id="UP000538566">
    <property type="component" value="Unassembled WGS sequence"/>
</dbReference>
<evidence type="ECO:0000313" key="2">
    <source>
        <dbReference type="Proteomes" id="UP000538566"/>
    </source>
</evidence>
<dbReference type="OrthoDB" id="7192139at2"/>